<protein>
    <recommendedName>
        <fullName evidence="1">FAD-dependent urate hydroxylase HpyO/Asp monooxygenase CreE-like FAD/NAD(P)-binding domain-containing protein</fullName>
    </recommendedName>
</protein>
<organism evidence="2 3">
    <name type="scientific">Halococcus salifodinae DSM 8989</name>
    <dbReference type="NCBI Taxonomy" id="1227456"/>
    <lineage>
        <taxon>Archaea</taxon>
        <taxon>Methanobacteriati</taxon>
        <taxon>Methanobacteriota</taxon>
        <taxon>Stenosarchaea group</taxon>
        <taxon>Halobacteria</taxon>
        <taxon>Halobacteriales</taxon>
        <taxon>Halococcaceae</taxon>
        <taxon>Halococcus</taxon>
    </lineage>
</organism>
<accession>M0NGZ9</accession>
<dbReference type="SUPFAM" id="SSF51905">
    <property type="entry name" value="FAD/NAD(P)-binding domain"/>
    <property type="match status" value="1"/>
</dbReference>
<dbReference type="Proteomes" id="UP000011625">
    <property type="component" value="Unassembled WGS sequence"/>
</dbReference>
<dbReference type="PATRIC" id="fig|1227456.3.peg.80"/>
<evidence type="ECO:0000259" key="1">
    <source>
        <dbReference type="Pfam" id="PF13454"/>
    </source>
</evidence>
<gene>
    <name evidence="2" type="ORF">C450_00370</name>
</gene>
<dbReference type="EMBL" id="AOME01000002">
    <property type="protein sequence ID" value="EMA55930.1"/>
    <property type="molecule type" value="Genomic_DNA"/>
</dbReference>
<evidence type="ECO:0000313" key="3">
    <source>
        <dbReference type="Proteomes" id="UP000011625"/>
    </source>
</evidence>
<dbReference type="InterPro" id="IPR038732">
    <property type="entry name" value="HpyO/CreE_NAD-binding"/>
</dbReference>
<dbReference type="InterPro" id="IPR036188">
    <property type="entry name" value="FAD/NAD-bd_sf"/>
</dbReference>
<feature type="domain" description="FAD-dependent urate hydroxylase HpyO/Asp monooxygenase CreE-like FAD/NAD(P)-binding" evidence="1">
    <location>
        <begin position="6"/>
        <end position="151"/>
    </location>
</feature>
<dbReference type="OrthoDB" id="201607at2157"/>
<reference evidence="2 3" key="1">
    <citation type="journal article" date="2014" name="PLoS Genet.">
        <title>Phylogenetically driven sequencing of extremely halophilic archaea reveals strategies for static and dynamic osmo-response.</title>
        <authorList>
            <person name="Becker E.A."/>
            <person name="Seitzer P.M."/>
            <person name="Tritt A."/>
            <person name="Larsen D."/>
            <person name="Krusor M."/>
            <person name="Yao A.I."/>
            <person name="Wu D."/>
            <person name="Madern D."/>
            <person name="Eisen J.A."/>
            <person name="Darling A.E."/>
            <person name="Facciotti M.T."/>
        </authorList>
    </citation>
    <scope>NUCLEOTIDE SEQUENCE [LARGE SCALE GENOMIC DNA]</scope>
    <source>
        <strain evidence="2 3">DSM 8989</strain>
    </source>
</reference>
<name>M0NGZ9_9EURY</name>
<dbReference type="PANTHER" id="PTHR38663:SF1">
    <property type="entry name" value="L-ORNITHINE N(5)-MONOOXYGENASE"/>
    <property type="match status" value="1"/>
</dbReference>
<comment type="caution">
    <text evidence="2">The sequence shown here is derived from an EMBL/GenBank/DDBJ whole genome shotgun (WGS) entry which is preliminary data.</text>
</comment>
<dbReference type="PANTHER" id="PTHR38663">
    <property type="match status" value="1"/>
</dbReference>
<dbReference type="STRING" id="1227456.C450_00370"/>
<dbReference type="RefSeq" id="WP_005038609.1">
    <property type="nucleotide sequence ID" value="NZ_AOME01000002.1"/>
</dbReference>
<dbReference type="AlphaFoldDB" id="M0NGZ9"/>
<dbReference type="Pfam" id="PF13454">
    <property type="entry name" value="NAD_binding_9"/>
    <property type="match status" value="1"/>
</dbReference>
<keyword evidence="3" id="KW-1185">Reference proteome</keyword>
<proteinExistence type="predicted"/>
<sequence length="401" mass="43943">MQEYLIVGGGIYGTCIARWLLETEGLTHDDITIIDPHDELLASFEGKAAACGMEYLRSPYVQHIGTKSFGMRKYAEEHGRIDELVSTHGNPRRPSVGLFFDYARRVIEENGLEAMHHQARATDICRDSGHLVVETDAGNHHGERVVLAIGHGGAYDVPEWAADLPDEAPVHHVWEEGYDESRVKSYDGETYVIGGGITAGQVALDLGDAGVEVTLLSRSSLQVEAIECDPQWIGWSYIQDHLHRLPSGSAARQRLVNDERFDGTVPPYLMDDLREAEEEGLLTREIGEVRTARDTEGRIVLSLENGSVRTNVQVVLATGFADIRTHPLVERITAIPCLTIGDEGMPVLDDETLEWIPADGYSGSNVYVVGALATSVIGPFAYNIAGAKRAAERLVDDDNGQ</sequence>
<dbReference type="Gene3D" id="3.50.50.60">
    <property type="entry name" value="FAD/NAD(P)-binding domain"/>
    <property type="match status" value="1"/>
</dbReference>
<evidence type="ECO:0000313" key="2">
    <source>
        <dbReference type="EMBL" id="EMA55930.1"/>
    </source>
</evidence>